<dbReference type="InterPro" id="IPR008929">
    <property type="entry name" value="Chondroitin_lyas"/>
</dbReference>
<accession>H1HNI6</accession>
<dbReference type="GO" id="GO:0016829">
    <property type="term" value="F:lyase activity"/>
    <property type="evidence" value="ECO:0007669"/>
    <property type="project" value="InterPro"/>
</dbReference>
<dbReference type="RefSeq" id="WP_008565721.1">
    <property type="nucleotide sequence ID" value="NZ_JH594504.1"/>
</dbReference>
<dbReference type="STRING" id="999422.HMPREF9944_01730"/>
<dbReference type="PATRIC" id="fig|999422.3.peg.1820"/>
<dbReference type="Pfam" id="PF07940">
    <property type="entry name" value="Hepar_II_III_C"/>
    <property type="match status" value="1"/>
</dbReference>
<sequence length="643" mass="73908">MKKTVFTICLLFMVLLSSWGYEQRNLLQNAASEALIRNSLVMKQAWVPFPKYADRADWDQLFGKEKEAIIEAGSKFLDYHWQVIRATDYLEYERSGSRNSMQDTYNQNIKVFSHLLVAELAEGKGRFIDDLINGVMFFCEMTSWAESAHLFGAQKSKRAMPDYREDILELRQGDVSQMLAWTYYFLKKPFDKIDPMITSRLRYELQKRELTPFLKRNDFWWMARNYKQDGLLNNWTPWCNANALLCFMLLEDNPDVLAKAVYLSMQSVDQYLNYVKGDGACEEGPTYWGHAVGKLYEYLTALSLITGDKVNIFHSPLIKKMGEYITASYIGDEWVVNFADASAKAGELNTMLIYRYGVSVNSPTMRGMAVMRAKAHPLTRPWTWLDLYQELGNLTYRPLLDSDVASYQPENFVWYPETQFCYMRNGHMFLAAKGGHNNESHNHNDVGSFILAIDNLPVMIDVGVGTYTRKTFSRERYSIWTMQSNYHNLPIINGQPEVFGASYKAGKVSVDKKQCLFTADIAQAYPAGAAIDAWLRSYQLKNNSLIVTDDFTLKEKKAANQLNFMTWGEVDTSKKGRIRIRVNGVSAVLNYDDATFTPAIEKIDLTDPRLSKVWGDAVYRITLTAKEQTLKGTYRCTISRENH</sequence>
<dbReference type="Gene3D" id="2.70.98.70">
    <property type="match status" value="1"/>
</dbReference>
<name>H1HNI6_9BACT</name>
<reference evidence="3 4" key="1">
    <citation type="submission" date="2011-12" db="EMBL/GenBank/DDBJ databases">
        <title>The Genome Sequence of Prevotella maculosa OT 289.</title>
        <authorList>
            <consortium name="The Broad Institute Genome Sequencing Platform"/>
            <person name="Earl A."/>
            <person name="Ward D."/>
            <person name="Feldgarden M."/>
            <person name="Gevers D."/>
            <person name="Izard J."/>
            <person name="Blanton J.M."/>
            <person name="Mathney J."/>
            <person name="Tanner A.C."/>
            <person name="Dewhirst F.E."/>
            <person name="Young S.K."/>
            <person name="Zeng Q."/>
            <person name="Gargeya S."/>
            <person name="Fitzgerald M."/>
            <person name="Haas B."/>
            <person name="Abouelleil A."/>
            <person name="Alvarado L."/>
            <person name="Arachchi H.M."/>
            <person name="Berlin A."/>
            <person name="Chapman S.B."/>
            <person name="Gearin G."/>
            <person name="Goldberg J."/>
            <person name="Griggs A."/>
            <person name="Gujja S."/>
            <person name="Hansen M."/>
            <person name="Heiman D."/>
            <person name="Howarth C."/>
            <person name="Larimer J."/>
            <person name="Lui A."/>
            <person name="MacDonald P.J.P."/>
            <person name="McCowen C."/>
            <person name="Montmayeur A."/>
            <person name="Murphy C."/>
            <person name="Neiman D."/>
            <person name="Pearson M."/>
            <person name="Priest M."/>
            <person name="Roberts A."/>
            <person name="Saif S."/>
            <person name="Shea T."/>
            <person name="Sisk P."/>
            <person name="Stolte C."/>
            <person name="Sykes S."/>
            <person name="Wortman J."/>
            <person name="Nusbaum C."/>
            <person name="Birren B."/>
        </authorList>
    </citation>
    <scope>NUCLEOTIDE SEQUENCE [LARGE SCALE GENOMIC DNA]</scope>
    <source>
        <strain evidence="3 4">OT 289</strain>
    </source>
</reference>
<comment type="caution">
    <text evidence="3">The sequence shown here is derived from an EMBL/GenBank/DDBJ whole genome shotgun (WGS) entry which is preliminary data.</text>
</comment>
<dbReference type="AlphaFoldDB" id="H1HNI6"/>
<evidence type="ECO:0000313" key="3">
    <source>
        <dbReference type="EMBL" id="EHO69465.1"/>
    </source>
</evidence>
<comment type="subcellular location">
    <subcellularLocation>
        <location evidence="1">Cell envelope</location>
    </subcellularLocation>
</comment>
<dbReference type="EMBL" id="AGEK01000029">
    <property type="protein sequence ID" value="EHO69465.1"/>
    <property type="molecule type" value="Genomic_DNA"/>
</dbReference>
<feature type="domain" description="Heparinase II/III-like C-terminal" evidence="2">
    <location>
        <begin position="409"/>
        <end position="564"/>
    </location>
</feature>
<dbReference type="GO" id="GO:0030313">
    <property type="term" value="C:cell envelope"/>
    <property type="evidence" value="ECO:0007669"/>
    <property type="project" value="UniProtKB-SubCell"/>
</dbReference>
<gene>
    <name evidence="3" type="ORF">HMPREF9944_01730</name>
</gene>
<dbReference type="InterPro" id="IPR012480">
    <property type="entry name" value="Hepar_II_III_C"/>
</dbReference>
<evidence type="ECO:0000256" key="1">
    <source>
        <dbReference type="ARBA" id="ARBA00004196"/>
    </source>
</evidence>
<evidence type="ECO:0000259" key="2">
    <source>
        <dbReference type="Pfam" id="PF07940"/>
    </source>
</evidence>
<dbReference type="SUPFAM" id="SSF48230">
    <property type="entry name" value="Chondroitin AC/alginate lyase"/>
    <property type="match status" value="1"/>
</dbReference>
<proteinExistence type="predicted"/>
<dbReference type="Gene3D" id="1.50.10.100">
    <property type="entry name" value="Chondroitin AC/alginate lyase"/>
    <property type="match status" value="1"/>
</dbReference>
<protein>
    <recommendedName>
        <fullName evidence="2">Heparinase II/III-like C-terminal domain-containing protein</fullName>
    </recommendedName>
</protein>
<dbReference type="OrthoDB" id="9793856at2"/>
<dbReference type="Proteomes" id="UP000003167">
    <property type="component" value="Unassembled WGS sequence"/>
</dbReference>
<keyword evidence="4" id="KW-1185">Reference proteome</keyword>
<evidence type="ECO:0000313" key="4">
    <source>
        <dbReference type="Proteomes" id="UP000003167"/>
    </source>
</evidence>
<organism evidence="3 4">
    <name type="scientific">Segatella maculosa OT 289</name>
    <dbReference type="NCBI Taxonomy" id="999422"/>
    <lineage>
        <taxon>Bacteria</taxon>
        <taxon>Pseudomonadati</taxon>
        <taxon>Bacteroidota</taxon>
        <taxon>Bacteroidia</taxon>
        <taxon>Bacteroidales</taxon>
        <taxon>Prevotellaceae</taxon>
        <taxon>Segatella</taxon>
    </lineage>
</organism>
<dbReference type="HOGENOM" id="CLU_023844_0_0_10"/>